<dbReference type="Proteomes" id="UP000051248">
    <property type="component" value="Unassembled WGS sequence"/>
</dbReference>
<protein>
    <recommendedName>
        <fullName evidence="2">YhaN AAA domain-containing protein</fullName>
    </recommendedName>
</protein>
<dbReference type="Pfam" id="PF13514">
    <property type="entry name" value="AAA_27"/>
    <property type="match status" value="1"/>
</dbReference>
<dbReference type="InterPro" id="IPR038734">
    <property type="entry name" value="YhaN_AAA"/>
</dbReference>
<sequence length="814" mass="93872">MKLTKVKIYGFGKWSDVEWNFNKDYQVIYGQNEAGKTTLLTFIQSVLFGFASARGDEKFQQYKPKNGSNYGGELQFVDQNNVTWIVRRVDGKNGGDLTLYRGTQQVPESLMTRITGGFTKEDYVGSHVLNDTSIMSIYKLNEEQLETEIMAVGAVGSKEWLMTADNLEKSSEVVYKARGRKQPLVERMEEHDKLMKRKSEYENQQVAYKKASADLEAAKQEYDSNTQKLNVITKQQSELANLNKQWPRFVSYRELNQVDVSLSNPISRNDWDQSLQLEQELRTLKQNMESINLSKLDDEDEDFRDYYQANKDDLDYLNAQKGNISDLQFQQRNLNQQINDNDTKIDNLYATNRNLKDNMQLLTEDELVQLNTPKTNSDNSHNLNWPIIGVSLVALVLATFTSGALRIGAGLVFVAGILYAWHENQQVDEPEQDNNLEFLDKKSYNGLSVSDIQALQNVIRQLHDLNSEQDHLEKLLHSTEANLDQWKSQLNNFGLLDSSDNLAENIEHYFARLSSINTKSELIEKNNLENKQSQQGKLNRISDLQVQLNNILKRYSVDSMDGLMKLHSEQLQKRGIVNKLEQDREILGNDVDLLNKFSNEMELQSKLRSVDQEFKSLSQQNNDLNRQIGSIKTKREQIFNNTEYQKLVDDIAQNETDMIELYDEWLADKLASKWVHSMLDLATENRYPKMLKRATHYFNLLTNGNYIDILFDSSSLKLTRHDKVKFDVHELSKATTVQLYISLRLAFVIEISDLIDLPILVDDAFVDFDKIRTNSIFDLIKEVSTDNQVIYVTANLNAELPKDHVINLEEVSND</sequence>
<dbReference type="SUPFAM" id="SSF52540">
    <property type="entry name" value="P-loop containing nucleoside triphosphate hydrolases"/>
    <property type="match status" value="1"/>
</dbReference>
<comment type="caution">
    <text evidence="3">The sequence shown here is derived from an EMBL/GenBank/DDBJ whole genome shotgun (WGS) entry which is preliminary data.</text>
</comment>
<name>A0A0R1KEJ5_9LACO</name>
<dbReference type="PATRIC" id="fig|1423775.4.peg.84"/>
<dbReference type="Gene3D" id="3.40.50.300">
    <property type="entry name" value="P-loop containing nucleotide triphosphate hydrolases"/>
    <property type="match status" value="2"/>
</dbReference>
<evidence type="ECO:0000313" key="3">
    <source>
        <dbReference type="EMBL" id="KRK79907.1"/>
    </source>
</evidence>
<accession>A0A0R1KEJ5</accession>
<keyword evidence="4" id="KW-1185">Reference proteome</keyword>
<feature type="domain" description="YhaN AAA" evidence="2">
    <location>
        <begin position="1"/>
        <end position="200"/>
    </location>
</feature>
<proteinExistence type="predicted"/>
<dbReference type="RefSeq" id="WP_025024879.1">
    <property type="nucleotide sequence ID" value="NZ_AZDZ01000009.1"/>
</dbReference>
<organism evidence="3 4">
    <name type="scientific">Companilactobacillus nodensis DSM 19682 = JCM 14932 = NBRC 107160</name>
    <dbReference type="NCBI Taxonomy" id="1423775"/>
    <lineage>
        <taxon>Bacteria</taxon>
        <taxon>Bacillati</taxon>
        <taxon>Bacillota</taxon>
        <taxon>Bacilli</taxon>
        <taxon>Lactobacillales</taxon>
        <taxon>Lactobacillaceae</taxon>
        <taxon>Companilactobacillus</taxon>
    </lineage>
</organism>
<dbReference type="AlphaFoldDB" id="A0A0R1KEJ5"/>
<evidence type="ECO:0000313" key="4">
    <source>
        <dbReference type="Proteomes" id="UP000051248"/>
    </source>
</evidence>
<reference evidence="3 4" key="1">
    <citation type="journal article" date="2015" name="Genome Announc.">
        <title>Expanding the biotechnology potential of lactobacilli through comparative genomics of 213 strains and associated genera.</title>
        <authorList>
            <person name="Sun Z."/>
            <person name="Harris H.M."/>
            <person name="McCann A."/>
            <person name="Guo C."/>
            <person name="Argimon S."/>
            <person name="Zhang W."/>
            <person name="Yang X."/>
            <person name="Jeffery I.B."/>
            <person name="Cooney J.C."/>
            <person name="Kagawa T.F."/>
            <person name="Liu W."/>
            <person name="Song Y."/>
            <person name="Salvetti E."/>
            <person name="Wrobel A."/>
            <person name="Rasinkangas P."/>
            <person name="Parkhill J."/>
            <person name="Rea M.C."/>
            <person name="O'Sullivan O."/>
            <person name="Ritari J."/>
            <person name="Douillard F.P."/>
            <person name="Paul Ross R."/>
            <person name="Yang R."/>
            <person name="Briner A.E."/>
            <person name="Felis G.E."/>
            <person name="de Vos W.M."/>
            <person name="Barrangou R."/>
            <person name="Klaenhammer T.R."/>
            <person name="Caufield P.W."/>
            <person name="Cui Y."/>
            <person name="Zhang H."/>
            <person name="O'Toole P.W."/>
        </authorList>
    </citation>
    <scope>NUCLEOTIDE SEQUENCE [LARGE SCALE GENOMIC DNA]</scope>
    <source>
        <strain evidence="3 4">DSM 19682</strain>
    </source>
</reference>
<evidence type="ECO:0000256" key="1">
    <source>
        <dbReference type="SAM" id="Coils"/>
    </source>
</evidence>
<dbReference type="InterPro" id="IPR027417">
    <property type="entry name" value="P-loop_NTPase"/>
</dbReference>
<gene>
    <name evidence="3" type="ORF">FD03_GL000083</name>
</gene>
<dbReference type="eggNOG" id="COG4717">
    <property type="taxonomic scope" value="Bacteria"/>
</dbReference>
<feature type="coiled-coil region" evidence="1">
    <location>
        <begin position="455"/>
        <end position="489"/>
    </location>
</feature>
<feature type="coiled-coil region" evidence="1">
    <location>
        <begin position="184"/>
        <end position="235"/>
    </location>
</feature>
<keyword evidence="1" id="KW-0175">Coiled coil</keyword>
<evidence type="ECO:0000259" key="2">
    <source>
        <dbReference type="Pfam" id="PF13514"/>
    </source>
</evidence>
<dbReference type="PANTHER" id="PTHR41259:SF1">
    <property type="entry name" value="DOUBLE-STRAND BREAK REPAIR RAD50 ATPASE, PUTATIVE-RELATED"/>
    <property type="match status" value="1"/>
</dbReference>
<dbReference type="STRING" id="1423775.FD03_GL000083"/>
<dbReference type="EMBL" id="AZDZ01000009">
    <property type="protein sequence ID" value="KRK79907.1"/>
    <property type="molecule type" value="Genomic_DNA"/>
</dbReference>
<dbReference type="PANTHER" id="PTHR41259">
    <property type="entry name" value="DOUBLE-STRAND BREAK REPAIR RAD50 ATPASE, PUTATIVE-RELATED"/>
    <property type="match status" value="1"/>
</dbReference>